<comment type="caution">
    <text evidence="2">The sequence shown here is derived from an EMBL/GenBank/DDBJ whole genome shotgun (WGS) entry which is preliminary data.</text>
</comment>
<keyword evidence="1" id="KW-1133">Transmembrane helix</keyword>
<feature type="transmembrane region" description="Helical" evidence="1">
    <location>
        <begin position="55"/>
        <end position="73"/>
    </location>
</feature>
<dbReference type="Proteomes" id="UP000222788">
    <property type="component" value="Unassembled WGS sequence"/>
</dbReference>
<dbReference type="EMBL" id="APWK03000005">
    <property type="protein sequence ID" value="PHH55993.1"/>
    <property type="molecule type" value="Genomic_DNA"/>
</dbReference>
<keyword evidence="3" id="KW-1185">Reference proteome</keyword>
<keyword evidence="1" id="KW-0812">Transmembrane</keyword>
<evidence type="ECO:0000313" key="2">
    <source>
        <dbReference type="EMBL" id="PHH55993.1"/>
    </source>
</evidence>
<proteinExistence type="predicted"/>
<organism evidence="2 3">
    <name type="scientific">Ceratocystis fimbriata CBS 114723</name>
    <dbReference type="NCBI Taxonomy" id="1035309"/>
    <lineage>
        <taxon>Eukaryota</taxon>
        <taxon>Fungi</taxon>
        <taxon>Dikarya</taxon>
        <taxon>Ascomycota</taxon>
        <taxon>Pezizomycotina</taxon>
        <taxon>Sordariomycetes</taxon>
        <taxon>Hypocreomycetidae</taxon>
        <taxon>Microascales</taxon>
        <taxon>Ceratocystidaceae</taxon>
        <taxon>Ceratocystis</taxon>
    </lineage>
</organism>
<reference evidence="2 3" key="2">
    <citation type="journal article" date="2013" name="IMA Fungus">
        <title>IMA Genome-F 1: Ceratocystis fimbriata: Draft nuclear genome sequence for the plant pathogen, Ceratocystis fimbriata.</title>
        <authorList>
            <person name="Wilken P.M."/>
            <person name="Steenkamp E.T."/>
            <person name="Wingfield M.J."/>
            <person name="de Beer Z.W."/>
            <person name="Wingfield B.D."/>
        </authorList>
    </citation>
    <scope>NUCLEOTIDE SEQUENCE [LARGE SCALE GENOMIC DNA]</scope>
    <source>
        <strain evidence="2 3">CBS 114723</strain>
    </source>
</reference>
<name>A0A2C5XJV5_9PEZI</name>
<dbReference type="OrthoDB" id="2120024at2759"/>
<protein>
    <recommendedName>
        <fullName evidence="4">Inner membrane assembly complex subunit 17</fullName>
    </recommendedName>
</protein>
<evidence type="ECO:0000256" key="1">
    <source>
        <dbReference type="SAM" id="Phobius"/>
    </source>
</evidence>
<keyword evidence="1" id="KW-0472">Membrane</keyword>
<dbReference type="AlphaFoldDB" id="A0A2C5XJV5"/>
<accession>A0A2C5XJV5</accession>
<gene>
    <name evidence="2" type="ORF">CFIMG_003851RA</name>
</gene>
<sequence length="105" mass="12446">MMKFPHSPRVFRPLNLRVLWPAARQILPPRPIRCYSTERPAPSHTDFYKTFGRPIAKVLLIAMFTYQLLYLGWTKLEHNDVKKIRGDEVSKLEEQVKELRAQKKL</sequence>
<reference evidence="2 3" key="1">
    <citation type="journal article" date="2013" name="Fungal Biol.">
        <title>Analysis of microsatellite markers in the genome of the plant pathogen Ceratocystis fimbriata.</title>
        <authorList>
            <person name="Simpson M.C."/>
            <person name="Wilken P.M."/>
            <person name="Coetzee M.P."/>
            <person name="Wingfield M.J."/>
            <person name="Wingfield B.D."/>
        </authorList>
    </citation>
    <scope>NUCLEOTIDE SEQUENCE [LARGE SCALE GENOMIC DNA]</scope>
    <source>
        <strain evidence="2 3">CBS 114723</strain>
    </source>
</reference>
<evidence type="ECO:0008006" key="4">
    <source>
        <dbReference type="Google" id="ProtNLM"/>
    </source>
</evidence>
<evidence type="ECO:0000313" key="3">
    <source>
        <dbReference type="Proteomes" id="UP000222788"/>
    </source>
</evidence>